<organism evidence="2">
    <name type="scientific">Cladocopium goreaui</name>
    <dbReference type="NCBI Taxonomy" id="2562237"/>
    <lineage>
        <taxon>Eukaryota</taxon>
        <taxon>Sar</taxon>
        <taxon>Alveolata</taxon>
        <taxon>Dinophyceae</taxon>
        <taxon>Suessiales</taxon>
        <taxon>Symbiodiniaceae</taxon>
        <taxon>Cladocopium</taxon>
    </lineage>
</organism>
<sequence>MTPTQFDLLIRRMIRMNTPKVVVLLVLLVWWMDLPSSETSPYQVVEYFSGVGRIAMLSRYCGFTTAALDIEYGMQYAKEHGKRSPMDINSSAGLVLAIYLLLSGEWESICAFFAVVCSSYVPVNRASTGRSIMTPLGNQDFIPVRKSNKLTSRSVILMWITILMGGTYCMENPLNSLVACHPRYVWMLEQLRAIGVYTYKIAFWMRKYSSFSWKRTWVWSNRREIASLDLGPLTPEERRHSKPTTTRYRDRAGKQRYKGNKNLKKSQQYTYKFAAKLVRMIPKLRAEKVPLPVEVPSGSLMDLFNSMEWDDGSISWEQELKASMKSGVADVATPVRSLPAHDQVPEGFAAPGEDTIPADLPEPVVEDTIRADLPEPVVAPGSAEVHVQNPQEQAEPDEQNLDIAPDDPYFGASTDPYFGYEATDLDVDEVPRKGEANEVKALRRLLAPRCDGTLLVPEEVVKDWKDVHGGGRERVLHLWEQSSFNKEQFVKRCKRRVESINEQDLWVDGQFLSETDMEEEKFTAARIKAIKEMCGKTKGWMRCLGFKSIS</sequence>
<reference evidence="2" key="1">
    <citation type="submission" date="2022-10" db="EMBL/GenBank/DDBJ databases">
        <authorList>
            <person name="Chen Y."/>
            <person name="Dougan E. K."/>
            <person name="Chan C."/>
            <person name="Rhodes N."/>
            <person name="Thang M."/>
        </authorList>
    </citation>
    <scope>NUCLEOTIDE SEQUENCE</scope>
</reference>
<keyword evidence="4" id="KW-1185">Reference proteome</keyword>
<evidence type="ECO:0000313" key="3">
    <source>
        <dbReference type="EMBL" id="CAL1157963.1"/>
    </source>
</evidence>
<dbReference type="Proteomes" id="UP001152797">
    <property type="component" value="Unassembled WGS sequence"/>
</dbReference>
<reference evidence="3" key="2">
    <citation type="submission" date="2024-04" db="EMBL/GenBank/DDBJ databases">
        <authorList>
            <person name="Chen Y."/>
            <person name="Shah S."/>
            <person name="Dougan E. K."/>
            <person name="Thang M."/>
            <person name="Chan C."/>
        </authorList>
    </citation>
    <scope>NUCLEOTIDE SEQUENCE [LARGE SCALE GENOMIC DNA]</scope>
</reference>
<gene>
    <name evidence="2" type="ORF">C1SCF055_LOCUS30368</name>
</gene>
<proteinExistence type="predicted"/>
<feature type="signal peptide" evidence="1">
    <location>
        <begin position="1"/>
        <end position="39"/>
    </location>
</feature>
<dbReference type="EMBL" id="CAMXCT010003451">
    <property type="protein sequence ID" value="CAI4004588.1"/>
    <property type="molecule type" value="Genomic_DNA"/>
</dbReference>
<name>A0A9P1D8K5_9DINO</name>
<protein>
    <submittedName>
        <fullName evidence="2">Uncharacterized protein</fullName>
    </submittedName>
</protein>
<accession>A0A9P1D8K5</accession>
<feature type="chain" id="PRO_5043271266" evidence="1">
    <location>
        <begin position="40"/>
        <end position="550"/>
    </location>
</feature>
<evidence type="ECO:0000313" key="4">
    <source>
        <dbReference type="Proteomes" id="UP001152797"/>
    </source>
</evidence>
<evidence type="ECO:0000313" key="2">
    <source>
        <dbReference type="EMBL" id="CAI4004588.1"/>
    </source>
</evidence>
<comment type="caution">
    <text evidence="2">The sequence shown here is derived from an EMBL/GenBank/DDBJ whole genome shotgun (WGS) entry which is preliminary data.</text>
</comment>
<dbReference type="AlphaFoldDB" id="A0A9P1D8K5"/>
<dbReference type="EMBL" id="CAMXCT030003451">
    <property type="protein sequence ID" value="CAL4791900.1"/>
    <property type="molecule type" value="Genomic_DNA"/>
</dbReference>
<keyword evidence="1" id="KW-0732">Signal</keyword>
<dbReference type="EMBL" id="CAMXCT020003451">
    <property type="protein sequence ID" value="CAL1157963.1"/>
    <property type="molecule type" value="Genomic_DNA"/>
</dbReference>
<evidence type="ECO:0000256" key="1">
    <source>
        <dbReference type="SAM" id="SignalP"/>
    </source>
</evidence>